<dbReference type="PANTHER" id="PTHR45947">
    <property type="entry name" value="SULFOQUINOVOSYL TRANSFERASE SQD2"/>
    <property type="match status" value="1"/>
</dbReference>
<dbReference type="HAMAP" id="MF_01695">
    <property type="entry name" value="MshA"/>
    <property type="match status" value="1"/>
</dbReference>
<dbReference type="EC" id="2.4.1.250" evidence="7"/>
<evidence type="ECO:0000256" key="3">
    <source>
        <dbReference type="ARBA" id="ARBA00022679"/>
    </source>
</evidence>
<feature type="domain" description="Glycosyl transferase family 1" evidence="9">
    <location>
        <begin position="293"/>
        <end position="467"/>
    </location>
</feature>
<dbReference type="NCBIfam" id="TIGR03449">
    <property type="entry name" value="mycothiol_MshA"/>
    <property type="match status" value="1"/>
</dbReference>
<dbReference type="InterPro" id="IPR017814">
    <property type="entry name" value="Mycothiol_biosynthesis_MshA"/>
</dbReference>
<evidence type="ECO:0000259" key="9">
    <source>
        <dbReference type="Pfam" id="PF00534"/>
    </source>
</evidence>
<keyword evidence="4 7" id="KW-0479">Metal-binding</keyword>
<comment type="catalytic activity">
    <reaction evidence="6 7">
        <text>1D-myo-inositol 3-phosphate + UDP-N-acetyl-alpha-D-glucosamine = 1D-myo-inositol 2-acetamido-2-deoxy-alpha-D-glucopyranoside 3-phosphate + UDP + H(+)</text>
        <dbReference type="Rhea" id="RHEA:26188"/>
        <dbReference type="ChEBI" id="CHEBI:15378"/>
        <dbReference type="ChEBI" id="CHEBI:57705"/>
        <dbReference type="ChEBI" id="CHEBI:58223"/>
        <dbReference type="ChEBI" id="CHEBI:58401"/>
        <dbReference type="ChEBI" id="CHEBI:58892"/>
        <dbReference type="EC" id="2.4.1.250"/>
    </reaction>
</comment>
<feature type="binding site" evidence="7">
    <location>
        <position position="105"/>
    </location>
    <ligand>
        <name>UDP-N-acetyl-alpha-D-glucosamine</name>
        <dbReference type="ChEBI" id="CHEBI:57705"/>
    </ligand>
</feature>
<feature type="compositionally biased region" description="Pro residues" evidence="8">
    <location>
        <begin position="54"/>
        <end position="66"/>
    </location>
</feature>
<evidence type="ECO:0000256" key="5">
    <source>
        <dbReference type="ARBA" id="ARBA00022842"/>
    </source>
</evidence>
<evidence type="ECO:0000256" key="4">
    <source>
        <dbReference type="ARBA" id="ARBA00022723"/>
    </source>
</evidence>
<feature type="region of interest" description="Disordered" evidence="8">
    <location>
        <begin position="1"/>
        <end position="82"/>
    </location>
</feature>
<evidence type="ECO:0000259" key="10">
    <source>
        <dbReference type="Pfam" id="PF13579"/>
    </source>
</evidence>
<feature type="binding site" evidence="7">
    <location>
        <position position="390"/>
    </location>
    <ligand>
        <name>Mg(2+)</name>
        <dbReference type="ChEBI" id="CHEBI:18420"/>
    </ligand>
</feature>
<gene>
    <name evidence="7 11" type="primary">mshA</name>
    <name evidence="11" type="ORF">GCM10009863_41730</name>
</gene>
<feature type="binding site" evidence="7">
    <location>
        <position position="312"/>
    </location>
    <ligand>
        <name>UDP-N-acetyl-alpha-D-glucosamine</name>
        <dbReference type="ChEBI" id="CHEBI:57705"/>
    </ligand>
</feature>
<dbReference type="EMBL" id="BAAARJ010000013">
    <property type="protein sequence ID" value="GAA2623094.1"/>
    <property type="molecule type" value="Genomic_DNA"/>
</dbReference>
<dbReference type="InterPro" id="IPR028098">
    <property type="entry name" value="Glyco_trans_4-like_N"/>
</dbReference>
<evidence type="ECO:0000256" key="8">
    <source>
        <dbReference type="SAM" id="MobiDB-lite"/>
    </source>
</evidence>
<feature type="domain" description="Glycosyltransferase subfamily 4-like N-terminal" evidence="10">
    <location>
        <begin position="104"/>
        <end position="279"/>
    </location>
</feature>
<evidence type="ECO:0000256" key="6">
    <source>
        <dbReference type="ARBA" id="ARBA00048131"/>
    </source>
</evidence>
<dbReference type="Proteomes" id="UP001501447">
    <property type="component" value="Unassembled WGS sequence"/>
</dbReference>
<dbReference type="Pfam" id="PF00534">
    <property type="entry name" value="Glycos_transf_1"/>
    <property type="match status" value="1"/>
</dbReference>
<name>A0ABN3QCU7_9ACTN</name>
<feature type="binding site" evidence="7">
    <location>
        <position position="91"/>
    </location>
    <ligand>
        <name>1D-myo-inositol 3-phosphate</name>
        <dbReference type="ChEBI" id="CHEBI:58401"/>
    </ligand>
</feature>
<keyword evidence="12" id="KW-1185">Reference proteome</keyword>
<feature type="binding site" evidence="7">
    <location>
        <position position="400"/>
    </location>
    <ligand>
        <name>UDP-N-acetyl-alpha-D-glucosamine</name>
        <dbReference type="ChEBI" id="CHEBI:57705"/>
    </ligand>
</feature>
<feature type="binding site" evidence="7">
    <location>
        <begin position="102"/>
        <end position="107"/>
    </location>
    <ligand>
        <name>1D-myo-inositol 3-phosphate</name>
        <dbReference type="ChEBI" id="CHEBI:58401"/>
    </ligand>
</feature>
<comment type="function">
    <text evidence="7">Catalyzes the transfer of a N-acetyl-glucosamine moiety to 1D-myo-inositol 3-phosphate to produce 1D-myo-inositol 2-acetamido-2-deoxy-glucopyranoside 3-phosphate in the mycothiol biosynthesis pathway.</text>
</comment>
<feature type="binding site" evidence="7">
    <location>
        <position position="408"/>
    </location>
    <ligand>
        <name>UDP-N-acetyl-alpha-D-glucosamine</name>
        <dbReference type="ChEBI" id="CHEBI:57705"/>
    </ligand>
</feature>
<dbReference type="PANTHER" id="PTHR45947:SF3">
    <property type="entry name" value="SULFOQUINOVOSYL TRANSFERASE SQD2"/>
    <property type="match status" value="1"/>
</dbReference>
<evidence type="ECO:0000256" key="2">
    <source>
        <dbReference type="ARBA" id="ARBA00022676"/>
    </source>
</evidence>
<feature type="binding site" evidence="7">
    <location>
        <position position="378"/>
    </location>
    <ligand>
        <name>UDP-N-acetyl-alpha-D-glucosamine</name>
        <dbReference type="ChEBI" id="CHEBI:57705"/>
    </ligand>
</feature>
<feature type="binding site" evidence="7">
    <location>
        <position position="193"/>
    </location>
    <ligand>
        <name>1D-myo-inositol 3-phosphate</name>
        <dbReference type="ChEBI" id="CHEBI:58401"/>
    </ligand>
</feature>
<dbReference type="CDD" id="cd03800">
    <property type="entry name" value="GT4_sucrose_synthase"/>
    <property type="match status" value="1"/>
</dbReference>
<sequence>MSHYVSRLGQRRGRSAPGSAGSAGSAAPGQRAAAPASGTPPQGTPPQSASARPTPQPQPTRQPQPPRQSRQPLLRLPGSRRPRRVAMFSVHTSPLHQPGTGDAGGMNVYIVELARQLAAQGIEVEVFTRATTGALEPTVELAPGVLVRHIDAGPYEGLSKEELPAQLCAFTHGVMQVWAGHRPGYYDLVHSHYWLSGHVGWLASQRWGVPLVHAMHTMAKVKNAALAQGDAPEPAARVIGETQIVRAADRLIANTAEEAGELAHHYEAPAGRTAIVHPGVNLDRFCPADGRAAARDRLGLPQGALIPLFAGRIQPLKAPDILLRAAALLVDEDPSLRRRLVVPVVGGPSGSGLAKPEVLQKLAAKLGIADLVLFRPPVGQEQLADWYRAASVLVMPSYSESFGLVAAEAQACGTPVVAASVGGLPVVVRDGASGYLVAGHDPAEYARALRRFAADEALAARLGGAAARHAQGFGWGATAEATADVYTDVLQERRRRLRSPHG</sequence>
<evidence type="ECO:0000256" key="1">
    <source>
        <dbReference type="ARBA" id="ARBA00008449"/>
    </source>
</evidence>
<feature type="compositionally biased region" description="Low complexity" evidence="8">
    <location>
        <begin position="67"/>
        <end position="77"/>
    </location>
</feature>
<dbReference type="SUPFAM" id="SSF53756">
    <property type="entry name" value="UDP-Glycosyltransferase/glycogen phosphorylase"/>
    <property type="match status" value="1"/>
</dbReference>
<keyword evidence="3 7" id="KW-0808">Transferase</keyword>
<feature type="binding site" evidence="7">
    <location>
        <position position="160"/>
    </location>
    <ligand>
        <name>1D-myo-inositol 3-phosphate</name>
        <dbReference type="ChEBI" id="CHEBI:58401"/>
    </ligand>
</feature>
<comment type="caution">
    <text evidence="11">The sequence shown here is derived from an EMBL/GenBank/DDBJ whole genome shotgun (WGS) entry which is preliminary data.</text>
</comment>
<feature type="binding site" evidence="7">
    <location>
        <begin position="97"/>
        <end position="98"/>
    </location>
    <ligand>
        <name>UDP-N-acetyl-alpha-D-glucosamine</name>
        <dbReference type="ChEBI" id="CHEBI:57705"/>
    </ligand>
</feature>
<accession>A0ABN3QCU7</accession>
<feature type="binding site" evidence="7">
    <location>
        <position position="317"/>
    </location>
    <ligand>
        <name>UDP-N-acetyl-alpha-D-glucosamine</name>
        <dbReference type="ChEBI" id="CHEBI:57705"/>
    </ligand>
</feature>
<evidence type="ECO:0000313" key="12">
    <source>
        <dbReference type="Proteomes" id="UP001501447"/>
    </source>
</evidence>
<dbReference type="Gene3D" id="3.40.50.2000">
    <property type="entry name" value="Glycogen Phosphorylase B"/>
    <property type="match status" value="2"/>
</dbReference>
<organism evidence="11 12">
    <name type="scientific">Streptomyces axinellae</name>
    <dbReference type="NCBI Taxonomy" id="552788"/>
    <lineage>
        <taxon>Bacteria</taxon>
        <taxon>Bacillati</taxon>
        <taxon>Actinomycetota</taxon>
        <taxon>Actinomycetes</taxon>
        <taxon>Kitasatosporales</taxon>
        <taxon>Streptomycetaceae</taxon>
        <taxon>Streptomyces</taxon>
    </lineage>
</organism>
<dbReference type="InterPro" id="IPR050194">
    <property type="entry name" value="Glycosyltransferase_grp1"/>
</dbReference>
<feature type="binding site" evidence="7">
    <location>
        <position position="387"/>
    </location>
    <ligand>
        <name>Mg(2+)</name>
        <dbReference type="ChEBI" id="CHEBI:18420"/>
    </ligand>
</feature>
<keyword evidence="5 7" id="KW-0460">Magnesium</keyword>
<comment type="similarity">
    <text evidence="1 7">Belongs to the glycosyltransferase group 1 family. MshA subfamily.</text>
</comment>
<reference evidence="11 12" key="1">
    <citation type="journal article" date="2019" name="Int. J. Syst. Evol. Microbiol.">
        <title>The Global Catalogue of Microorganisms (GCM) 10K type strain sequencing project: providing services to taxonomists for standard genome sequencing and annotation.</title>
        <authorList>
            <consortium name="The Broad Institute Genomics Platform"/>
            <consortium name="The Broad Institute Genome Sequencing Center for Infectious Disease"/>
            <person name="Wu L."/>
            <person name="Ma J."/>
        </authorList>
    </citation>
    <scope>NUCLEOTIDE SEQUENCE [LARGE SCALE GENOMIC DNA]</scope>
    <source>
        <strain evidence="11 12">JCM 16373</strain>
    </source>
</reference>
<dbReference type="Pfam" id="PF13579">
    <property type="entry name" value="Glyco_trans_4_4"/>
    <property type="match status" value="1"/>
</dbReference>
<feature type="binding site" evidence="7">
    <location>
        <position position="414"/>
    </location>
    <ligand>
        <name>Mg(2+)</name>
        <dbReference type="ChEBI" id="CHEBI:18420"/>
    </ligand>
</feature>
<feature type="binding site" evidence="7">
    <location>
        <position position="217"/>
    </location>
    <ligand>
        <name>1D-myo-inositol 3-phosphate</name>
        <dbReference type="ChEBI" id="CHEBI:58401"/>
    </ligand>
</feature>
<evidence type="ECO:0000256" key="7">
    <source>
        <dbReference type="HAMAP-Rule" id="MF_01695"/>
    </source>
</evidence>
<proteinExistence type="inferred from homology"/>
<feature type="compositionally biased region" description="Low complexity" evidence="8">
    <location>
        <begin position="15"/>
        <end position="37"/>
    </location>
</feature>
<protein>
    <recommendedName>
        <fullName evidence="7">D-inositol-3-phosphate glycosyltransferase</fullName>
        <ecNumber evidence="7">2.4.1.250</ecNumber>
    </recommendedName>
    <alternativeName>
        <fullName evidence="7">N-acetylglucosamine-inositol-phosphate N-acetylglucosaminyltransferase</fullName>
        <shortName evidence="7">GlcNAc-Ins-P N-acetylglucosaminyltransferase</shortName>
    </alternativeName>
</protein>
<keyword evidence="2 7" id="KW-0328">Glycosyltransferase</keyword>
<evidence type="ECO:0000313" key="11">
    <source>
        <dbReference type="EMBL" id="GAA2623094.1"/>
    </source>
</evidence>
<dbReference type="InterPro" id="IPR001296">
    <property type="entry name" value="Glyco_trans_1"/>
</dbReference>
<comment type="subunit">
    <text evidence="7">Homodimer.</text>
</comment>
<feature type="binding site" evidence="7">
    <location>
        <position position="237"/>
    </location>
    <ligand>
        <name>1D-myo-inositol 3-phosphate</name>
        <dbReference type="ChEBI" id="CHEBI:58401"/>
    </ligand>
</feature>
<feature type="binding site" evidence="7">
    <location>
        <position position="388"/>
    </location>
    <ligand>
        <name>Mg(2+)</name>
        <dbReference type="ChEBI" id="CHEBI:18420"/>
    </ligand>
</feature>